<dbReference type="GO" id="GO:0006312">
    <property type="term" value="P:mitotic recombination"/>
    <property type="evidence" value="ECO:0007669"/>
    <property type="project" value="TreeGrafter"/>
</dbReference>
<keyword evidence="3" id="KW-0233">DNA recombination</keyword>
<dbReference type="GO" id="GO:0005634">
    <property type="term" value="C:nucleus"/>
    <property type="evidence" value="ECO:0007669"/>
    <property type="project" value="InterPro"/>
</dbReference>
<comment type="similarity">
    <text evidence="1">Belongs to the RAD52 family.</text>
</comment>
<dbReference type="InterPro" id="IPR004585">
    <property type="entry name" value="DNA_recomb/repair_Rad52"/>
</dbReference>
<evidence type="ECO:0000256" key="6">
    <source>
        <dbReference type="ARBA" id="ARBA00041062"/>
    </source>
</evidence>
<evidence type="ECO:0000256" key="3">
    <source>
        <dbReference type="ARBA" id="ARBA00023172"/>
    </source>
</evidence>
<reference evidence="8 9" key="1">
    <citation type="submission" date="2020-11" db="EMBL/GenBank/DDBJ databases">
        <title>Kefir isolates.</title>
        <authorList>
            <person name="Marcisauskas S."/>
            <person name="Kim Y."/>
            <person name="Blasche S."/>
        </authorList>
    </citation>
    <scope>NUCLEOTIDE SEQUENCE [LARGE SCALE GENOMIC DNA]</scope>
    <source>
        <strain evidence="8 9">OG2</strain>
    </source>
</reference>
<evidence type="ECO:0000256" key="4">
    <source>
        <dbReference type="ARBA" id="ARBA00023204"/>
    </source>
</evidence>
<dbReference type="PANTHER" id="PTHR12132:SF1">
    <property type="entry name" value="DNA REPAIR PROTEIN RAD52 HOMOLOG"/>
    <property type="match status" value="1"/>
</dbReference>
<dbReference type="Proteomes" id="UP000750334">
    <property type="component" value="Unassembled WGS sequence"/>
</dbReference>
<dbReference type="Gene3D" id="3.30.390.80">
    <property type="entry name" value="DNA repair protein Rad52/59/22"/>
    <property type="match status" value="1"/>
</dbReference>
<dbReference type="PANTHER" id="PTHR12132">
    <property type="entry name" value="DNA REPAIR AND RECOMBINATION PROTEIN RAD52, RAD59"/>
    <property type="match status" value="1"/>
</dbReference>
<evidence type="ECO:0000313" key="8">
    <source>
        <dbReference type="EMBL" id="KAG0669866.1"/>
    </source>
</evidence>
<comment type="function">
    <text evidence="5">Involved in DNA double-strand break (DSB) repair and recombination. Promotes the annealing of complementary single-stranded DNA and by stimulation of the RAD51 recombinase.</text>
</comment>
<dbReference type="InterPro" id="IPR042525">
    <property type="entry name" value="Rad52_Rad59_Rad22_sf"/>
</dbReference>
<dbReference type="OrthoDB" id="206565at2759"/>
<evidence type="ECO:0000256" key="5">
    <source>
        <dbReference type="ARBA" id="ARBA00037138"/>
    </source>
</evidence>
<dbReference type="SUPFAM" id="SSF54768">
    <property type="entry name" value="dsRNA-binding domain-like"/>
    <property type="match status" value="1"/>
</dbReference>
<name>A0A9P6WCJ1_MAUEX</name>
<dbReference type="Pfam" id="PF04098">
    <property type="entry name" value="Rad52_Rad22"/>
    <property type="match status" value="1"/>
</dbReference>
<sequence>MDERKPIFQTDEDIQAKLQKKLGPEFVSKRIGFGKNKVAYVEGWKVINLANQIFGYNGWSTDVKSVTVDFLDERQGRFSIGCSAIICVSLANGSYREDVGYGTAENERRKGVAFENAKKTAVTDALKRAMRCYGNALGNCFYDKDFLNQIDKMKYDPPDIEEANLYRASDERINRSRTNTKDYQEDAAELPNKKRQLAKIESPDEIAQSVNEAPIAQSISARTTLPVNPSGPPYKVPKQLNNKLDLENEDLLDDSFTMSDDFQDDDLLNMSSLAAKAKALPVQATSTKPKNDNIDAVVGFVTAKGAVSLQNNKDVLPKENMFDPKYQAHSIKHTIDQSTSKHVPVNAVAQNKAPGSRDAFYEKFAAKGKQLGTEQSGAPSTIPSTTFSEVAVTTSDISSTTSSTNDKINLQSGPGKAPTVNESLPENSIHTEINVSKFAPPSKVVHPNTSVPPNPVRSIRREVGRPKVNPLQLKRTNP</sequence>
<dbReference type="InterPro" id="IPR041247">
    <property type="entry name" value="Rad52_fam"/>
</dbReference>
<keyword evidence="9" id="KW-1185">Reference proteome</keyword>
<protein>
    <recommendedName>
        <fullName evidence="6">DNA repair and recombination protein RAD52</fullName>
    </recommendedName>
</protein>
<feature type="region of interest" description="Disordered" evidence="7">
    <location>
        <begin position="397"/>
        <end position="423"/>
    </location>
</feature>
<evidence type="ECO:0000313" key="9">
    <source>
        <dbReference type="Proteomes" id="UP000750334"/>
    </source>
</evidence>
<dbReference type="GO" id="GO:0003697">
    <property type="term" value="F:single-stranded DNA binding"/>
    <property type="evidence" value="ECO:0007669"/>
    <property type="project" value="UniProtKB-ARBA"/>
</dbReference>
<dbReference type="AlphaFoldDB" id="A0A9P6WCJ1"/>
<evidence type="ECO:0000256" key="1">
    <source>
        <dbReference type="ARBA" id="ARBA00006638"/>
    </source>
</evidence>
<evidence type="ECO:0000256" key="2">
    <source>
        <dbReference type="ARBA" id="ARBA00022763"/>
    </source>
</evidence>
<accession>A0A9P6WCJ1</accession>
<keyword evidence="4" id="KW-0234">DNA repair</keyword>
<dbReference type="InterPro" id="IPR007232">
    <property type="entry name" value="Rad52_Rad59_Rad22"/>
</dbReference>
<proteinExistence type="inferred from homology"/>
<dbReference type="GO" id="GO:0045002">
    <property type="term" value="P:double-strand break repair via single-strand annealing"/>
    <property type="evidence" value="ECO:0007669"/>
    <property type="project" value="InterPro"/>
</dbReference>
<feature type="region of interest" description="Disordered" evidence="7">
    <location>
        <begin position="437"/>
        <end position="478"/>
    </location>
</feature>
<dbReference type="FunFam" id="3.30.390.80:FF:000001">
    <property type="entry name" value="DNA repair protein RAD52 homolog"/>
    <property type="match status" value="1"/>
</dbReference>
<dbReference type="GO" id="GO:0000730">
    <property type="term" value="P:DNA recombinase assembly"/>
    <property type="evidence" value="ECO:0007669"/>
    <property type="project" value="InterPro"/>
</dbReference>
<gene>
    <name evidence="8" type="primary">RAD52</name>
    <name evidence="8" type="ORF">C6P45_003261</name>
</gene>
<evidence type="ECO:0000256" key="7">
    <source>
        <dbReference type="SAM" id="MobiDB-lite"/>
    </source>
</evidence>
<dbReference type="NCBIfam" id="TIGR00607">
    <property type="entry name" value="rad52"/>
    <property type="match status" value="1"/>
</dbReference>
<organism evidence="8 9">
    <name type="scientific">Maudiozyma exigua</name>
    <name type="common">Yeast</name>
    <name type="synonym">Kazachstania exigua</name>
    <dbReference type="NCBI Taxonomy" id="34358"/>
    <lineage>
        <taxon>Eukaryota</taxon>
        <taxon>Fungi</taxon>
        <taxon>Dikarya</taxon>
        <taxon>Ascomycota</taxon>
        <taxon>Saccharomycotina</taxon>
        <taxon>Saccharomycetes</taxon>
        <taxon>Saccharomycetales</taxon>
        <taxon>Saccharomycetaceae</taxon>
        <taxon>Maudiozyma</taxon>
    </lineage>
</organism>
<keyword evidence="2" id="KW-0227">DNA damage</keyword>
<comment type="caution">
    <text evidence="8">The sequence shown here is derived from an EMBL/GenBank/DDBJ whole genome shotgun (WGS) entry which is preliminary data.</text>
</comment>
<dbReference type="EMBL" id="PUHR01000032">
    <property type="protein sequence ID" value="KAG0669866.1"/>
    <property type="molecule type" value="Genomic_DNA"/>
</dbReference>